<evidence type="ECO:0000256" key="8">
    <source>
        <dbReference type="ARBA" id="ARBA00023033"/>
    </source>
</evidence>
<feature type="binding site" description="axial binding residue" evidence="9">
    <location>
        <position position="436"/>
    </location>
    <ligand>
        <name>heme</name>
        <dbReference type="ChEBI" id="CHEBI:30413"/>
    </ligand>
    <ligandPart>
        <name>Fe</name>
        <dbReference type="ChEBI" id="CHEBI:18248"/>
    </ligandPart>
</feature>
<keyword evidence="4 9" id="KW-0349">Heme</keyword>
<evidence type="ECO:0000256" key="2">
    <source>
        <dbReference type="ARBA" id="ARBA00005179"/>
    </source>
</evidence>
<dbReference type="InterPro" id="IPR036396">
    <property type="entry name" value="Cyt_P450_sf"/>
</dbReference>
<keyword evidence="10" id="KW-0812">Transmembrane</keyword>
<dbReference type="CDD" id="cd11065">
    <property type="entry name" value="CYP64-like"/>
    <property type="match status" value="1"/>
</dbReference>
<dbReference type="InterPro" id="IPR050364">
    <property type="entry name" value="Cytochrome_P450_fung"/>
</dbReference>
<dbReference type="GO" id="GO:0020037">
    <property type="term" value="F:heme binding"/>
    <property type="evidence" value="ECO:0007669"/>
    <property type="project" value="InterPro"/>
</dbReference>
<dbReference type="GO" id="GO:0005506">
    <property type="term" value="F:iron ion binding"/>
    <property type="evidence" value="ECO:0007669"/>
    <property type="project" value="InterPro"/>
</dbReference>
<keyword evidence="6" id="KW-0560">Oxidoreductase</keyword>
<keyword evidence="8" id="KW-0503">Monooxygenase</keyword>
<dbReference type="PANTHER" id="PTHR46300:SF7">
    <property type="entry name" value="P450, PUTATIVE (EUROFUNG)-RELATED"/>
    <property type="match status" value="1"/>
</dbReference>
<dbReference type="Gene3D" id="1.10.630.10">
    <property type="entry name" value="Cytochrome P450"/>
    <property type="match status" value="1"/>
</dbReference>
<evidence type="ECO:0000256" key="10">
    <source>
        <dbReference type="SAM" id="Phobius"/>
    </source>
</evidence>
<gene>
    <name evidence="11" type="ORF">C8J55DRAFT_114932</name>
</gene>
<dbReference type="AlphaFoldDB" id="A0A9W9E0M2"/>
<comment type="similarity">
    <text evidence="3">Belongs to the cytochrome P450 family.</text>
</comment>
<accession>A0A9W9E0M2</accession>
<dbReference type="Proteomes" id="UP001150238">
    <property type="component" value="Unassembled WGS sequence"/>
</dbReference>
<evidence type="ECO:0000256" key="9">
    <source>
        <dbReference type="PIRSR" id="PIRSR602401-1"/>
    </source>
</evidence>
<dbReference type="InterPro" id="IPR002401">
    <property type="entry name" value="Cyt_P450_E_grp-I"/>
</dbReference>
<reference evidence="11" key="2">
    <citation type="journal article" date="2023" name="Proc. Natl. Acad. Sci. U.S.A.">
        <title>A global phylogenomic analysis of the shiitake genus Lentinula.</title>
        <authorList>
            <person name="Sierra-Patev S."/>
            <person name="Min B."/>
            <person name="Naranjo-Ortiz M."/>
            <person name="Looney B."/>
            <person name="Konkel Z."/>
            <person name="Slot J.C."/>
            <person name="Sakamoto Y."/>
            <person name="Steenwyk J.L."/>
            <person name="Rokas A."/>
            <person name="Carro J."/>
            <person name="Camarero S."/>
            <person name="Ferreira P."/>
            <person name="Molpeceres G."/>
            <person name="Ruiz-Duenas F.J."/>
            <person name="Serrano A."/>
            <person name="Henrissat B."/>
            <person name="Drula E."/>
            <person name="Hughes K.W."/>
            <person name="Mata J.L."/>
            <person name="Ishikawa N.K."/>
            <person name="Vargas-Isla R."/>
            <person name="Ushijima S."/>
            <person name="Smith C.A."/>
            <person name="Donoghue J."/>
            <person name="Ahrendt S."/>
            <person name="Andreopoulos W."/>
            <person name="He G."/>
            <person name="LaButti K."/>
            <person name="Lipzen A."/>
            <person name="Ng V."/>
            <person name="Riley R."/>
            <person name="Sandor L."/>
            <person name="Barry K."/>
            <person name="Martinez A.T."/>
            <person name="Xiao Y."/>
            <person name="Gibbons J.G."/>
            <person name="Terashima K."/>
            <person name="Grigoriev I.V."/>
            <person name="Hibbett D."/>
        </authorList>
    </citation>
    <scope>NUCLEOTIDE SEQUENCE</scope>
    <source>
        <strain evidence="11">Sp2 HRB7682 ss15</strain>
    </source>
</reference>
<feature type="transmembrane region" description="Helical" evidence="10">
    <location>
        <begin position="6"/>
        <end position="25"/>
    </location>
</feature>
<dbReference type="EMBL" id="JANVFS010000002">
    <property type="protein sequence ID" value="KAJ4495188.1"/>
    <property type="molecule type" value="Genomic_DNA"/>
</dbReference>
<evidence type="ECO:0000256" key="7">
    <source>
        <dbReference type="ARBA" id="ARBA00023004"/>
    </source>
</evidence>
<comment type="cofactor">
    <cofactor evidence="1 9">
        <name>heme</name>
        <dbReference type="ChEBI" id="CHEBI:30413"/>
    </cofactor>
</comment>
<evidence type="ECO:0000256" key="5">
    <source>
        <dbReference type="ARBA" id="ARBA00022723"/>
    </source>
</evidence>
<sequence length="495" mass="55750">MDFSSMALPLYIYTLFGLVPFFALVRWKAYRTLRKAAPSPPGPLGLPFLGTVSMLWERKPWLRFMEWKDEYGPVVQLKILGRTIVVLNTHEAAFDLLCCRNKIYNGRPRSILISEMMTGGLAFPLVDYGELWKGHRRAAQTVLSPRAVEQYHDNQERHSERLVQSLLQDSEAWSEHVKDSLYSLFCSVGYGDANKDKASYHIRNFIGRIVHAAIPGSAVTDFFPLLSRLPSWLLPSKGRHLAQFQADNEEFVRLVSKSQLEMPGGDSMTANLLANRGTDEMMFREIAWLIAVLCAIGGEVTSSVLPVFVLAMALYPAVQQRAQKEIDSVVGKGRFPTFQDRNKLPYVQAIVREVLRWRPIGPIGFPRCCLQDDLYKGYLIQAGSIVVPNIWAMNRDPHLYRDCDKFHPERFLDFKGDVPGALGQGHVSYGFGDRICSGMHIADDALFINIAAILHACDIRESPNSPLAKDVFEDFGIVTRPGPFPCQITARSTNI</sequence>
<keyword evidence="7 9" id="KW-0408">Iron</keyword>
<dbReference type="GO" id="GO:0004497">
    <property type="term" value="F:monooxygenase activity"/>
    <property type="evidence" value="ECO:0007669"/>
    <property type="project" value="UniProtKB-KW"/>
</dbReference>
<organism evidence="11 12">
    <name type="scientific">Lentinula lateritia</name>
    <dbReference type="NCBI Taxonomy" id="40482"/>
    <lineage>
        <taxon>Eukaryota</taxon>
        <taxon>Fungi</taxon>
        <taxon>Dikarya</taxon>
        <taxon>Basidiomycota</taxon>
        <taxon>Agaricomycotina</taxon>
        <taxon>Agaricomycetes</taxon>
        <taxon>Agaricomycetidae</taxon>
        <taxon>Agaricales</taxon>
        <taxon>Marasmiineae</taxon>
        <taxon>Omphalotaceae</taxon>
        <taxon>Lentinula</taxon>
    </lineage>
</organism>
<comment type="pathway">
    <text evidence="2">Secondary metabolite biosynthesis.</text>
</comment>
<keyword evidence="5 9" id="KW-0479">Metal-binding</keyword>
<dbReference type="GO" id="GO:0016705">
    <property type="term" value="F:oxidoreductase activity, acting on paired donors, with incorporation or reduction of molecular oxygen"/>
    <property type="evidence" value="ECO:0007669"/>
    <property type="project" value="InterPro"/>
</dbReference>
<comment type="caution">
    <text evidence="11">The sequence shown here is derived from an EMBL/GenBank/DDBJ whole genome shotgun (WGS) entry which is preliminary data.</text>
</comment>
<dbReference type="PRINTS" id="PR00463">
    <property type="entry name" value="EP450I"/>
</dbReference>
<dbReference type="SUPFAM" id="SSF48264">
    <property type="entry name" value="Cytochrome P450"/>
    <property type="match status" value="1"/>
</dbReference>
<evidence type="ECO:0000313" key="11">
    <source>
        <dbReference type="EMBL" id="KAJ4495188.1"/>
    </source>
</evidence>
<dbReference type="Pfam" id="PF00067">
    <property type="entry name" value="p450"/>
    <property type="match status" value="1"/>
</dbReference>
<feature type="transmembrane region" description="Helical" evidence="10">
    <location>
        <begin position="286"/>
        <end position="315"/>
    </location>
</feature>
<evidence type="ECO:0000256" key="4">
    <source>
        <dbReference type="ARBA" id="ARBA00022617"/>
    </source>
</evidence>
<evidence type="ECO:0000256" key="1">
    <source>
        <dbReference type="ARBA" id="ARBA00001971"/>
    </source>
</evidence>
<evidence type="ECO:0000256" key="6">
    <source>
        <dbReference type="ARBA" id="ARBA00023002"/>
    </source>
</evidence>
<keyword evidence="10" id="KW-0472">Membrane</keyword>
<reference evidence="11" key="1">
    <citation type="submission" date="2022-08" db="EMBL/GenBank/DDBJ databases">
        <authorList>
            <consortium name="DOE Joint Genome Institute"/>
            <person name="Min B."/>
            <person name="Riley R."/>
            <person name="Sierra-Patev S."/>
            <person name="Naranjo-Ortiz M."/>
            <person name="Looney B."/>
            <person name="Konkel Z."/>
            <person name="Slot J.C."/>
            <person name="Sakamoto Y."/>
            <person name="Steenwyk J.L."/>
            <person name="Rokas A."/>
            <person name="Carro J."/>
            <person name="Camarero S."/>
            <person name="Ferreira P."/>
            <person name="Molpeceres G."/>
            <person name="Ruiz-Duenas F.J."/>
            <person name="Serrano A."/>
            <person name="Henrissat B."/>
            <person name="Drula E."/>
            <person name="Hughes K.W."/>
            <person name="Mata J.L."/>
            <person name="Ishikawa N.K."/>
            <person name="Vargas-Isla R."/>
            <person name="Ushijima S."/>
            <person name="Smith C.A."/>
            <person name="Ahrendt S."/>
            <person name="Andreopoulos W."/>
            <person name="He G."/>
            <person name="Labutti K."/>
            <person name="Lipzen A."/>
            <person name="Ng V."/>
            <person name="Sandor L."/>
            <person name="Barry K."/>
            <person name="Martinez A.T."/>
            <person name="Xiao Y."/>
            <person name="Gibbons J.G."/>
            <person name="Terashima K."/>
            <person name="Hibbett D.S."/>
            <person name="Grigoriev I.V."/>
        </authorList>
    </citation>
    <scope>NUCLEOTIDE SEQUENCE</scope>
    <source>
        <strain evidence="11">Sp2 HRB7682 ss15</strain>
    </source>
</reference>
<dbReference type="InterPro" id="IPR001128">
    <property type="entry name" value="Cyt_P450"/>
</dbReference>
<proteinExistence type="inferred from homology"/>
<evidence type="ECO:0000256" key="3">
    <source>
        <dbReference type="ARBA" id="ARBA00010617"/>
    </source>
</evidence>
<dbReference type="PANTHER" id="PTHR46300">
    <property type="entry name" value="P450, PUTATIVE (EUROFUNG)-RELATED-RELATED"/>
    <property type="match status" value="1"/>
</dbReference>
<name>A0A9W9E0M2_9AGAR</name>
<keyword evidence="10" id="KW-1133">Transmembrane helix</keyword>
<evidence type="ECO:0000313" key="12">
    <source>
        <dbReference type="Proteomes" id="UP001150238"/>
    </source>
</evidence>
<protein>
    <submittedName>
        <fullName evidence="11">Cytochrome P450</fullName>
    </submittedName>
</protein>